<gene>
    <name evidence="1" type="ORF">MENTE1834_LOCUS33524</name>
</gene>
<sequence>MHQLAISLINSENVKPEIEVEQIEKDLQEGFVHALVIEIKEEKKIIGYLSYTISSSLNGGKVVYLGDLICEIKYKELPVRLYAELAKVYYNRVVGDRLINRDSKILLK</sequence>
<dbReference type="Proteomes" id="UP001497535">
    <property type="component" value="Unassembled WGS sequence"/>
</dbReference>
<name>A0ACB1A5J1_MELEN</name>
<reference evidence="1" key="1">
    <citation type="submission" date="2023-11" db="EMBL/GenBank/DDBJ databases">
        <authorList>
            <person name="Poullet M."/>
        </authorList>
    </citation>
    <scope>NUCLEOTIDE SEQUENCE</scope>
    <source>
        <strain evidence="1">E1834</strain>
    </source>
</reference>
<evidence type="ECO:0000313" key="1">
    <source>
        <dbReference type="EMBL" id="CAK5086039.1"/>
    </source>
</evidence>
<organism evidence="1 2">
    <name type="scientific">Meloidogyne enterolobii</name>
    <name type="common">Root-knot nematode worm</name>
    <name type="synonym">Meloidogyne mayaguensis</name>
    <dbReference type="NCBI Taxonomy" id="390850"/>
    <lineage>
        <taxon>Eukaryota</taxon>
        <taxon>Metazoa</taxon>
        <taxon>Ecdysozoa</taxon>
        <taxon>Nematoda</taxon>
        <taxon>Chromadorea</taxon>
        <taxon>Rhabditida</taxon>
        <taxon>Tylenchina</taxon>
        <taxon>Tylenchomorpha</taxon>
        <taxon>Tylenchoidea</taxon>
        <taxon>Meloidogynidae</taxon>
        <taxon>Meloidogyninae</taxon>
        <taxon>Meloidogyne</taxon>
    </lineage>
</organism>
<keyword evidence="2" id="KW-1185">Reference proteome</keyword>
<proteinExistence type="predicted"/>
<comment type="caution">
    <text evidence="1">The sequence shown here is derived from an EMBL/GenBank/DDBJ whole genome shotgun (WGS) entry which is preliminary data.</text>
</comment>
<accession>A0ACB1A5J1</accession>
<dbReference type="EMBL" id="CAVMJV010000059">
    <property type="protein sequence ID" value="CAK5086039.1"/>
    <property type="molecule type" value="Genomic_DNA"/>
</dbReference>
<protein>
    <submittedName>
        <fullName evidence="1">Uncharacterized protein</fullName>
    </submittedName>
</protein>
<evidence type="ECO:0000313" key="2">
    <source>
        <dbReference type="Proteomes" id="UP001497535"/>
    </source>
</evidence>